<organism evidence="3 4">
    <name type="scientific">Iamia majanohamensis</name>
    <dbReference type="NCBI Taxonomy" id="467976"/>
    <lineage>
        <taxon>Bacteria</taxon>
        <taxon>Bacillati</taxon>
        <taxon>Actinomycetota</taxon>
        <taxon>Acidimicrobiia</taxon>
        <taxon>Acidimicrobiales</taxon>
        <taxon>Iamiaceae</taxon>
        <taxon>Iamia</taxon>
    </lineage>
</organism>
<dbReference type="AlphaFoldDB" id="A0AAE9YAE1"/>
<keyword evidence="4" id="KW-1185">Reference proteome</keyword>
<dbReference type="RefSeq" id="WP_272737034.1">
    <property type="nucleotide sequence ID" value="NZ_CP116942.1"/>
</dbReference>
<proteinExistence type="predicted"/>
<accession>A0AAE9YAE1</accession>
<feature type="region of interest" description="Disordered" evidence="1">
    <location>
        <begin position="228"/>
        <end position="253"/>
    </location>
</feature>
<dbReference type="EMBL" id="CP116942">
    <property type="protein sequence ID" value="WCO67513.1"/>
    <property type="molecule type" value="Genomic_DNA"/>
</dbReference>
<feature type="region of interest" description="Disordered" evidence="1">
    <location>
        <begin position="45"/>
        <end position="84"/>
    </location>
</feature>
<dbReference type="KEGG" id="ima:PO878_02110"/>
<feature type="chain" id="PRO_5042017694" evidence="2">
    <location>
        <begin position="28"/>
        <end position="253"/>
    </location>
</feature>
<gene>
    <name evidence="3" type="ORF">PO878_02110</name>
</gene>
<keyword evidence="2" id="KW-0732">Signal</keyword>
<evidence type="ECO:0000256" key="1">
    <source>
        <dbReference type="SAM" id="MobiDB-lite"/>
    </source>
</evidence>
<evidence type="ECO:0000256" key="2">
    <source>
        <dbReference type="SAM" id="SignalP"/>
    </source>
</evidence>
<dbReference type="Proteomes" id="UP001216390">
    <property type="component" value="Chromosome"/>
</dbReference>
<name>A0AAE9YAE1_9ACTN</name>
<evidence type="ECO:0000313" key="3">
    <source>
        <dbReference type="EMBL" id="WCO67513.1"/>
    </source>
</evidence>
<sequence>MVPTTRTMRTRLLVTAVATALLVASCGGDGGGEDATADAVAADTPTADAGAADEGGDAEDADEGGDADGAGTGDEAVEGCPEETRLGVTVETTYEGDREVVPADTAFPAGHFTFDLDGSGYGPILHGVLSTAGDEDAESLAVGEPDPPEAGTFRVLVLLEGPPEGTTEPPLGVYDVTYEDGTVDATEGMGLAELDVQEGDGQLQAGNFNELEITHVGEGLICGEIRPVDRSEETSQAPTTIEGEFVATYSEQP</sequence>
<protein>
    <submittedName>
        <fullName evidence="3">Uncharacterized protein</fullName>
    </submittedName>
</protein>
<reference evidence="3" key="1">
    <citation type="submission" date="2023-01" db="EMBL/GenBank/DDBJ databases">
        <title>The diversity of Class Acidimicrobiia in South China Sea sediment environments and the proposal of Iamia marina sp. nov., a novel species of the genus Iamia.</title>
        <authorList>
            <person name="He Y."/>
            <person name="Tian X."/>
        </authorList>
    </citation>
    <scope>NUCLEOTIDE SEQUENCE</scope>
    <source>
        <strain evidence="3">DSM 19957</strain>
    </source>
</reference>
<evidence type="ECO:0000313" key="4">
    <source>
        <dbReference type="Proteomes" id="UP001216390"/>
    </source>
</evidence>
<dbReference type="PROSITE" id="PS51257">
    <property type="entry name" value="PROKAR_LIPOPROTEIN"/>
    <property type="match status" value="1"/>
</dbReference>
<feature type="signal peptide" evidence="2">
    <location>
        <begin position="1"/>
        <end position="27"/>
    </location>
</feature>
<feature type="compositionally biased region" description="Acidic residues" evidence="1">
    <location>
        <begin position="54"/>
        <end position="66"/>
    </location>
</feature>